<keyword evidence="2" id="KW-1185">Reference proteome</keyword>
<dbReference type="EMBL" id="CP002372">
    <property type="protein sequence ID" value="ADT84343.1"/>
    <property type="molecule type" value="Genomic_DNA"/>
</dbReference>
<protein>
    <submittedName>
        <fullName evidence="1">Uncharacterized protein</fullName>
    </submittedName>
</protein>
<dbReference type="Proteomes" id="UP000007478">
    <property type="component" value="Chromosome"/>
</dbReference>
<dbReference type="GeneID" id="10041684"/>
<dbReference type="OrthoDB" id="101144at2157"/>
<reference evidence="1 2" key="1">
    <citation type="journal article" date="2011" name="J. Bacteriol.">
        <title>Complete genome sequence of the hyperthermophilic, piezophilic, heterotrophic, and carboxydotrophic archaeon Thermococcus barophilus MP.</title>
        <authorList>
            <person name="Vannier P."/>
            <person name="Marteinsson V.T."/>
            <person name="Fridjonsson O.H."/>
            <person name="Oger P."/>
            <person name="Jebbar M."/>
        </authorList>
    </citation>
    <scope>NUCLEOTIDE SEQUENCE [LARGE SCALE GENOMIC DNA]</scope>
    <source>
        <strain evidence="2">DSM 11836 / MP</strain>
    </source>
</reference>
<proteinExistence type="predicted"/>
<dbReference type="KEGG" id="tba:TERMP_01368"/>
<name>F0LHU3_THEBM</name>
<sequence length="444" mass="49963">MRRLLALLVGLLILVALGYTQAAPIGGARLTLFDEKGKPLTDYGKVYYSIWTFDKNGSIEVLQKGTLTKNLLKSLIFPDNMIKLNLDTPRSIAKTKGSHTAFIGIDVWVVKDGKLYTFPPESFEVKVSKNTFAKNIMLKFNFKEARVKDLKALSSKASKIQPMAHDVYYVWETVEDKSYQHQKIPVLIVKNKAPSSISATIQMAYRGSYYLGPMVTVAFGDLISEKISFDPSSITVKALGRSVTKKYKASWIMDVSPYSSKYIWIKGTVHYIYQKEYLCTAWCYPTGNERYFVKIDSFDTDYYNGIYHIITGEASGEPPYDVPSRWIEQTGSVHNSKADIEDFYSEIYVGTSGESFNIGVPLGALIAFLNPETAPAWLDVIVAGFSLEDYVDYAVLGSVQSKNGNYLYFKGVKSAYEMKLPVKTWYGTTYRDTPVPIGFYIEVS</sequence>
<dbReference type="HOGENOM" id="CLU_616270_0_0_2"/>
<evidence type="ECO:0000313" key="1">
    <source>
        <dbReference type="EMBL" id="ADT84343.1"/>
    </source>
</evidence>
<dbReference type="RefSeq" id="WP_013467641.1">
    <property type="nucleotide sequence ID" value="NC_014804.1"/>
</dbReference>
<dbReference type="PATRIC" id="fig|391623.17.peg.1368"/>
<evidence type="ECO:0000313" key="2">
    <source>
        <dbReference type="Proteomes" id="UP000007478"/>
    </source>
</evidence>
<gene>
    <name evidence="1" type="ordered locus">TERMP_01368</name>
</gene>
<accession>F0LHU3</accession>
<organism evidence="1 2">
    <name type="scientific">Thermococcus barophilus (strain DSM 11836 / MP)</name>
    <dbReference type="NCBI Taxonomy" id="391623"/>
    <lineage>
        <taxon>Archaea</taxon>
        <taxon>Methanobacteriati</taxon>
        <taxon>Methanobacteriota</taxon>
        <taxon>Thermococci</taxon>
        <taxon>Thermococcales</taxon>
        <taxon>Thermococcaceae</taxon>
        <taxon>Thermococcus</taxon>
    </lineage>
</organism>
<dbReference type="eggNOG" id="arCOG03754">
    <property type="taxonomic scope" value="Archaea"/>
</dbReference>
<dbReference type="AlphaFoldDB" id="F0LHU3"/>